<evidence type="ECO:0000259" key="1">
    <source>
        <dbReference type="Pfam" id="PF02589"/>
    </source>
</evidence>
<reference evidence="2 3" key="1">
    <citation type="submission" date="2016-10" db="EMBL/GenBank/DDBJ databases">
        <authorList>
            <person name="de Groot N.N."/>
        </authorList>
    </citation>
    <scope>NUCLEOTIDE SEQUENCE [LARGE SCALE GENOMIC DNA]</scope>
    <source>
        <strain evidence="2 3">DSM 23581</strain>
    </source>
</reference>
<organism evidence="2 3">
    <name type="scientific">Psychroflexus halocasei</name>
    <dbReference type="NCBI Taxonomy" id="908615"/>
    <lineage>
        <taxon>Bacteria</taxon>
        <taxon>Pseudomonadati</taxon>
        <taxon>Bacteroidota</taxon>
        <taxon>Flavobacteriia</taxon>
        <taxon>Flavobacteriales</taxon>
        <taxon>Flavobacteriaceae</taxon>
        <taxon>Psychroflexus</taxon>
    </lineage>
</organism>
<sequence length="199" mass="23263">MNFIKKIFGLERKKESEEEERGKFMPEPDYPIDELFVHNFRDNGGKFIYCENEDELQQAFNDVLGENHWEEKLAYYYCSETAKRFEAHNIRFTNQPQDAQFFITNCEYLIANTGAILISSKQIGDKRLEDIPYDFIVVAKTSELLETIGEGLQQMKSKYKNSIPSNITTLKTFENKNQSDFLSYGSTTKNLYLLLLEDL</sequence>
<dbReference type="Gene3D" id="3.40.50.10420">
    <property type="entry name" value="NagB/RpiA/CoA transferase-like"/>
    <property type="match status" value="1"/>
</dbReference>
<dbReference type="Pfam" id="PF02589">
    <property type="entry name" value="LUD_dom"/>
    <property type="match status" value="1"/>
</dbReference>
<accession>A0A1H3WQ21</accession>
<evidence type="ECO:0000313" key="3">
    <source>
        <dbReference type="Proteomes" id="UP000198820"/>
    </source>
</evidence>
<keyword evidence="3" id="KW-1185">Reference proteome</keyword>
<name>A0A1H3WQ21_9FLAO</name>
<dbReference type="EMBL" id="FNQF01000002">
    <property type="protein sequence ID" value="SDZ89277.1"/>
    <property type="molecule type" value="Genomic_DNA"/>
</dbReference>
<protein>
    <submittedName>
        <fullName evidence="2">L-lactate utilization protein LutC, contains LUD domain</fullName>
    </submittedName>
</protein>
<gene>
    <name evidence="2" type="ORF">SAMN05421540_10298</name>
</gene>
<dbReference type="InterPro" id="IPR024185">
    <property type="entry name" value="FTHF_cligase-like_sf"/>
</dbReference>
<dbReference type="InterPro" id="IPR003741">
    <property type="entry name" value="LUD_dom"/>
</dbReference>
<feature type="domain" description="LUD" evidence="1">
    <location>
        <begin position="34"/>
        <end position="171"/>
    </location>
</feature>
<proteinExistence type="predicted"/>
<dbReference type="RefSeq" id="WP_093239071.1">
    <property type="nucleotide sequence ID" value="NZ_FNQF01000002.1"/>
</dbReference>
<dbReference type="SUPFAM" id="SSF100950">
    <property type="entry name" value="NagB/RpiA/CoA transferase-like"/>
    <property type="match status" value="1"/>
</dbReference>
<dbReference type="STRING" id="908615.SAMN05421540_10298"/>
<dbReference type="InterPro" id="IPR037171">
    <property type="entry name" value="NagB/RpiA_transferase-like"/>
</dbReference>
<dbReference type="Proteomes" id="UP000198820">
    <property type="component" value="Unassembled WGS sequence"/>
</dbReference>
<dbReference type="AlphaFoldDB" id="A0A1H3WQ21"/>
<evidence type="ECO:0000313" key="2">
    <source>
        <dbReference type="EMBL" id="SDZ89277.1"/>
    </source>
</evidence>